<evidence type="ECO:0000313" key="2">
    <source>
        <dbReference type="Proteomes" id="UP000294856"/>
    </source>
</evidence>
<comment type="caution">
    <text evidence="1">The sequence shown here is derived from an EMBL/GenBank/DDBJ whole genome shotgun (WGS) entry which is preliminary data.</text>
</comment>
<gene>
    <name evidence="1" type="ORF">DFR71_2722</name>
</gene>
<organism evidence="1 2">
    <name type="scientific">Nocardia alba</name>
    <dbReference type="NCBI Taxonomy" id="225051"/>
    <lineage>
        <taxon>Bacteria</taxon>
        <taxon>Bacillati</taxon>
        <taxon>Actinomycetota</taxon>
        <taxon>Actinomycetes</taxon>
        <taxon>Mycobacteriales</taxon>
        <taxon>Nocardiaceae</taxon>
        <taxon>Nocardia</taxon>
    </lineage>
</organism>
<dbReference type="STRING" id="1210063.GCA_001612665_00382"/>
<keyword evidence="2" id="KW-1185">Reference proteome</keyword>
<protein>
    <submittedName>
        <fullName evidence="1">Uncharacterized protein</fullName>
    </submittedName>
</protein>
<sequence length="519" mass="55987">MKGHDVLRIRVEVVVRRGIGDAFSDRLYFAGPASASDEAGGRPEYVVDATIVTIAEEIVRTGFDTEDIVHQRLRRFCAHAKAEGAMVNCLLGAATAVEDAGVVPFVGRVVGRLGHAELFFDLALGESGIDPFDGRPVGNSIGPGTMTELDFEFVIAQVSELVDSLLLPNYLALLEWRDLTGAAPRSRQPEQSAALLYELNERLAPVLGDMPLAWLLLHYAEFGIAPLADSIHRALLRTNAADAVSAARTAAAALTAMSFVSSSARLGDLPVVSRRPRHQPTLVTGNHVMADLVCALSRCDTANGWQADATLLRTADAQTVGWLLVEDRRQRRELRGGRGDLMASAIGLEILLGVEHTSGSSPTTERVPTTTAITADLLRVLRLPWDQIPDAARYSPHHLDGVLRLCCCALEAMVPGIEATADILRRAADRAIPALSARPEPPIYLQGALSLLEAWHRGGAPRTRALLEATQPIAPVVFTTLMLIGAALLEMLAEEFDADVTNVLDALQTRLRARDRLSE</sequence>
<dbReference type="AlphaFoldDB" id="A0A4R1FZD7"/>
<reference evidence="1 2" key="1">
    <citation type="submission" date="2019-03" db="EMBL/GenBank/DDBJ databases">
        <title>Genomic Encyclopedia of Type Strains, Phase IV (KMG-IV): sequencing the most valuable type-strain genomes for metagenomic binning, comparative biology and taxonomic classification.</title>
        <authorList>
            <person name="Goeker M."/>
        </authorList>
    </citation>
    <scope>NUCLEOTIDE SEQUENCE [LARGE SCALE GENOMIC DNA]</scope>
    <source>
        <strain evidence="1 2">DSM 44684</strain>
    </source>
</reference>
<dbReference type="EMBL" id="SMFR01000002">
    <property type="protein sequence ID" value="TCJ96691.1"/>
    <property type="molecule type" value="Genomic_DNA"/>
</dbReference>
<accession>A0A4R1FZD7</accession>
<proteinExistence type="predicted"/>
<name>A0A4R1FZD7_9NOCA</name>
<evidence type="ECO:0000313" key="1">
    <source>
        <dbReference type="EMBL" id="TCJ96691.1"/>
    </source>
</evidence>
<dbReference type="Proteomes" id="UP000294856">
    <property type="component" value="Unassembled WGS sequence"/>
</dbReference>